<comment type="caution">
    <text evidence="2">The sequence shown here is derived from an EMBL/GenBank/DDBJ whole genome shotgun (WGS) entry which is preliminary data.</text>
</comment>
<name>A0A561W4D2_9ACTN</name>
<evidence type="ECO:0000313" key="2">
    <source>
        <dbReference type="EMBL" id="TWG18729.1"/>
    </source>
</evidence>
<sequence length="219" mass="23981">MEMVEQLISRTDATYQRWLASVTDDVVADGVVVYCRESVLERNTTYEVGEWLTGYLMIGQEGDRGFFLRCDGSGGPVFWADLGAFGDVDLDGAAPAFEVWLRSGFALAADPAPDLPPTADVYVGGIPIDAVQLLARARKLLGVDWRFGDLRGLLAAQPFLAARSAHLYALRRALAYAPELRPYLLYATAHGLKTVWPTDSKESTGRGRRVDESVSDFSS</sequence>
<dbReference type="EMBL" id="VIWZ01000001">
    <property type="protein sequence ID" value="TWG18729.1"/>
    <property type="molecule type" value="Genomic_DNA"/>
</dbReference>
<dbReference type="OrthoDB" id="1739659at2"/>
<organism evidence="2 3">
    <name type="scientific">Micromonospora taraxaci</name>
    <dbReference type="NCBI Taxonomy" id="1316803"/>
    <lineage>
        <taxon>Bacteria</taxon>
        <taxon>Bacillati</taxon>
        <taxon>Actinomycetota</taxon>
        <taxon>Actinomycetes</taxon>
        <taxon>Micromonosporales</taxon>
        <taxon>Micromonosporaceae</taxon>
        <taxon>Micromonospora</taxon>
    </lineage>
</organism>
<feature type="compositionally biased region" description="Basic and acidic residues" evidence="1">
    <location>
        <begin position="199"/>
        <end position="212"/>
    </location>
</feature>
<protein>
    <submittedName>
        <fullName evidence="2">Uncharacterized protein</fullName>
    </submittedName>
</protein>
<evidence type="ECO:0000256" key="1">
    <source>
        <dbReference type="SAM" id="MobiDB-lite"/>
    </source>
</evidence>
<feature type="region of interest" description="Disordered" evidence="1">
    <location>
        <begin position="198"/>
        <end position="219"/>
    </location>
</feature>
<keyword evidence="3" id="KW-1185">Reference proteome</keyword>
<dbReference type="InterPro" id="IPR037883">
    <property type="entry name" value="Knr4/Smi1-like_sf"/>
</dbReference>
<dbReference type="RefSeq" id="WP_145782962.1">
    <property type="nucleotide sequence ID" value="NZ_JBEZJB010000049.1"/>
</dbReference>
<evidence type="ECO:0000313" key="3">
    <source>
        <dbReference type="Proteomes" id="UP000317685"/>
    </source>
</evidence>
<reference evidence="2 3" key="1">
    <citation type="submission" date="2019-06" db="EMBL/GenBank/DDBJ databases">
        <title>Sequencing the genomes of 1000 actinobacteria strains.</title>
        <authorList>
            <person name="Klenk H.-P."/>
        </authorList>
    </citation>
    <scope>NUCLEOTIDE SEQUENCE [LARGE SCALE GENOMIC DNA]</scope>
    <source>
        <strain evidence="2 3">DSM 45885</strain>
    </source>
</reference>
<proteinExistence type="predicted"/>
<dbReference type="Gene3D" id="3.40.1580.10">
    <property type="entry name" value="SMI1/KNR4-like"/>
    <property type="match status" value="1"/>
</dbReference>
<dbReference type="Proteomes" id="UP000317685">
    <property type="component" value="Unassembled WGS sequence"/>
</dbReference>
<accession>A0A561W4D2</accession>
<dbReference type="GeneID" id="300129605"/>
<gene>
    <name evidence="2" type="ORF">FHU34_114077</name>
</gene>
<dbReference type="AlphaFoldDB" id="A0A561W4D2"/>